<dbReference type="Proteomes" id="UP000245998">
    <property type="component" value="Unassembled WGS sequence"/>
</dbReference>
<evidence type="ECO:0000256" key="1">
    <source>
        <dbReference type="ARBA" id="ARBA00022737"/>
    </source>
</evidence>
<comment type="caution">
    <text evidence="2">The sequence shown here is derived from an EMBL/GenBank/DDBJ whole genome shotgun (WGS) entry which is preliminary data.</text>
</comment>
<proteinExistence type="predicted"/>
<sequence>MGTINRDGLREGNGKWYQDGILVYEGEYRDDYPNGQGEIYSKETD</sequence>
<evidence type="ECO:0000313" key="2">
    <source>
        <dbReference type="EMBL" id="PWA05516.1"/>
    </source>
</evidence>
<dbReference type="OrthoDB" id="38457at2"/>
<reference evidence="2 3" key="1">
    <citation type="submission" date="2018-04" db="EMBL/GenBank/DDBJ databases">
        <title>Camelliibacillus theae gen. nov., sp. nov., isolated from Pu'er tea.</title>
        <authorList>
            <person name="Niu L."/>
        </authorList>
    </citation>
    <scope>NUCLEOTIDE SEQUENCE [LARGE SCALE GENOMIC DNA]</scope>
    <source>
        <strain evidence="2 3">T8</strain>
    </source>
</reference>
<accession>A0A2U1JK30</accession>
<organism evidence="2 3">
    <name type="scientific">Pueribacillus theae</name>
    <dbReference type="NCBI Taxonomy" id="2171751"/>
    <lineage>
        <taxon>Bacteria</taxon>
        <taxon>Bacillati</taxon>
        <taxon>Bacillota</taxon>
        <taxon>Bacilli</taxon>
        <taxon>Bacillales</taxon>
        <taxon>Bacillaceae</taxon>
        <taxon>Pueribacillus</taxon>
    </lineage>
</organism>
<dbReference type="Pfam" id="PF02493">
    <property type="entry name" value="MORN"/>
    <property type="match status" value="2"/>
</dbReference>
<keyword evidence="3" id="KW-1185">Reference proteome</keyword>
<dbReference type="SUPFAM" id="SSF82185">
    <property type="entry name" value="Histone H3 K4-specific methyltransferase SET7/9 N-terminal domain"/>
    <property type="match status" value="1"/>
</dbReference>
<dbReference type="AlphaFoldDB" id="A0A2U1JK30"/>
<name>A0A2U1JK30_9BACI</name>
<protein>
    <submittedName>
        <fullName evidence="2">Uncharacterized protein</fullName>
    </submittedName>
</protein>
<dbReference type="EMBL" id="QCZG01000068">
    <property type="protein sequence ID" value="PWA05516.1"/>
    <property type="molecule type" value="Genomic_DNA"/>
</dbReference>
<dbReference type="InterPro" id="IPR003409">
    <property type="entry name" value="MORN"/>
</dbReference>
<gene>
    <name evidence="2" type="ORF">DCC39_17990</name>
</gene>
<dbReference type="Gene3D" id="2.20.110.10">
    <property type="entry name" value="Histone H3 K4-specific methyltransferase SET7/9 N-terminal domain"/>
    <property type="match status" value="1"/>
</dbReference>
<evidence type="ECO:0000313" key="3">
    <source>
        <dbReference type="Proteomes" id="UP000245998"/>
    </source>
</evidence>
<keyword evidence="1" id="KW-0677">Repeat</keyword>